<keyword evidence="3" id="KW-0964">Secreted</keyword>
<evidence type="ECO:0000256" key="6">
    <source>
        <dbReference type="ARBA" id="ARBA00023315"/>
    </source>
</evidence>
<dbReference type="GO" id="GO:0035375">
    <property type="term" value="F:zymogen binding"/>
    <property type="evidence" value="ECO:0007669"/>
    <property type="project" value="UniProtKB-ARBA"/>
</dbReference>
<comment type="subcellular location">
    <subcellularLocation>
        <location evidence="1">Secreted</location>
    </subcellularLocation>
</comment>
<evidence type="ECO:0000313" key="8">
    <source>
        <dbReference type="Proteomes" id="UP000467193"/>
    </source>
</evidence>
<evidence type="ECO:0000313" key="7">
    <source>
        <dbReference type="EMBL" id="BBY31192.1"/>
    </source>
</evidence>
<gene>
    <name evidence="7" type="ORF">MSEDJ_52880</name>
</gene>
<evidence type="ECO:0000256" key="2">
    <source>
        <dbReference type="ARBA" id="ARBA00005874"/>
    </source>
</evidence>
<keyword evidence="4" id="KW-0808">Transferase</keyword>
<proteinExistence type="inferred from homology"/>
<name>A0A7I7QY04_9MYCO</name>
<dbReference type="KEGG" id="msei:MSEDJ_52880"/>
<dbReference type="GO" id="GO:0016747">
    <property type="term" value="F:acyltransferase activity, transferring groups other than amino-acyl groups"/>
    <property type="evidence" value="ECO:0007669"/>
    <property type="project" value="TreeGrafter"/>
</dbReference>
<accession>A0A7I7QY04</accession>
<dbReference type="InterPro" id="IPR050583">
    <property type="entry name" value="Mycobacterial_A85_antigen"/>
</dbReference>
<keyword evidence="5" id="KW-0732">Signal</keyword>
<dbReference type="AlphaFoldDB" id="A0A7I7QY04"/>
<comment type="similarity">
    <text evidence="2">Belongs to the mycobacterial A85 antigen family.</text>
</comment>
<sequence length="318" mass="34017">MMTSFVKKVLGIGLAFTVMIGLAGVAGTAPAQAFSRPGLPVEYLDVPSPSMGRNVRVQFQGGGQHAVYLLDGLRAQDDFNGWDINTPAFEWLHDSGLSTVMPVGGMSSFYVDWYRPAVGNGTTQTYMWETFLTKELPAWLAQNKGVSQTGNAAVGLSMSGGTALNLATYYPGQFRYAASLSGFLHLSDGFWPSLVGLAMNDAGGFKADDMWGPSSDPAWARNDPTVNVAKLVATGARIWVYCGNGTPSDLPGAEAGIPQQFLESFTRGSNVDFQNAYVAAGGTNGTFNFPPDGTHSWPYWGQQLQQMIPDIQSTLGAR</sequence>
<dbReference type="InterPro" id="IPR000801">
    <property type="entry name" value="Esterase-like"/>
</dbReference>
<dbReference type="PANTHER" id="PTHR48098">
    <property type="entry name" value="ENTEROCHELIN ESTERASE-RELATED"/>
    <property type="match status" value="1"/>
</dbReference>
<dbReference type="GO" id="GO:0005576">
    <property type="term" value="C:extracellular region"/>
    <property type="evidence" value="ECO:0007669"/>
    <property type="project" value="UniProtKB-SubCell"/>
</dbReference>
<evidence type="ECO:0000256" key="3">
    <source>
        <dbReference type="ARBA" id="ARBA00022525"/>
    </source>
</evidence>
<evidence type="ECO:0000256" key="4">
    <source>
        <dbReference type="ARBA" id="ARBA00022679"/>
    </source>
</evidence>
<dbReference type="EMBL" id="AP022588">
    <property type="protein sequence ID" value="BBY31192.1"/>
    <property type="molecule type" value="Genomic_DNA"/>
</dbReference>
<dbReference type="InterPro" id="IPR029058">
    <property type="entry name" value="AB_hydrolase_fold"/>
</dbReference>
<dbReference type="Pfam" id="PF00756">
    <property type="entry name" value="Esterase"/>
    <property type="match status" value="1"/>
</dbReference>
<evidence type="ECO:0008006" key="9">
    <source>
        <dbReference type="Google" id="ProtNLM"/>
    </source>
</evidence>
<dbReference type="FunFam" id="3.40.50.1820:FF:000086">
    <property type="entry name" value="Diacylglycerol acyltransferase/mycolyltransferase Ag85C"/>
    <property type="match status" value="1"/>
</dbReference>
<keyword evidence="6" id="KW-0012">Acyltransferase</keyword>
<dbReference type="Gene3D" id="3.40.50.1820">
    <property type="entry name" value="alpha/beta hydrolase"/>
    <property type="match status" value="1"/>
</dbReference>
<evidence type="ECO:0000256" key="1">
    <source>
        <dbReference type="ARBA" id="ARBA00004613"/>
    </source>
</evidence>
<dbReference type="PANTHER" id="PTHR48098:SF1">
    <property type="entry name" value="DIACYLGLYCEROL ACYLTRANSFERASE_MYCOLYLTRANSFERASE AG85A"/>
    <property type="match status" value="1"/>
</dbReference>
<dbReference type="SUPFAM" id="SSF53474">
    <property type="entry name" value="alpha/beta-Hydrolases"/>
    <property type="match status" value="1"/>
</dbReference>
<keyword evidence="8" id="KW-1185">Reference proteome</keyword>
<evidence type="ECO:0000256" key="5">
    <source>
        <dbReference type="ARBA" id="ARBA00022729"/>
    </source>
</evidence>
<reference evidence="7 8" key="1">
    <citation type="journal article" date="2019" name="Emerg. Microbes Infect.">
        <title>Comprehensive subspecies identification of 175 nontuberculous mycobacteria species based on 7547 genomic profiles.</title>
        <authorList>
            <person name="Matsumoto Y."/>
            <person name="Kinjo T."/>
            <person name="Motooka D."/>
            <person name="Nabeya D."/>
            <person name="Jung N."/>
            <person name="Uechi K."/>
            <person name="Horii T."/>
            <person name="Iida T."/>
            <person name="Fujita J."/>
            <person name="Nakamura S."/>
        </authorList>
    </citation>
    <scope>NUCLEOTIDE SEQUENCE [LARGE SCALE GENOMIC DNA]</scope>
    <source>
        <strain evidence="7 8">JCM 17899</strain>
    </source>
</reference>
<protein>
    <recommendedName>
        <fullName evidence="9">Diacylglycerol acyltransferase/mycolyltransferase Ag85C</fullName>
    </recommendedName>
</protein>
<organism evidence="7 8">
    <name type="scientific">Mycolicibacterium sediminis</name>
    <dbReference type="NCBI Taxonomy" id="1286180"/>
    <lineage>
        <taxon>Bacteria</taxon>
        <taxon>Bacillati</taxon>
        <taxon>Actinomycetota</taxon>
        <taxon>Actinomycetes</taxon>
        <taxon>Mycobacteriales</taxon>
        <taxon>Mycobacteriaceae</taxon>
        <taxon>Mycolicibacterium</taxon>
    </lineage>
</organism>
<dbReference type="Proteomes" id="UP000467193">
    <property type="component" value="Chromosome"/>
</dbReference>